<dbReference type="FunFam" id="3.40.190.10:FF:000005">
    <property type="entry name" value="Porphobilinogen deaminase"/>
    <property type="match status" value="1"/>
</dbReference>
<evidence type="ECO:0000313" key="13">
    <source>
        <dbReference type="Proteomes" id="UP000718281"/>
    </source>
</evidence>
<evidence type="ECO:0000256" key="5">
    <source>
        <dbReference type="ARBA" id="ARBA00012655"/>
    </source>
</evidence>
<evidence type="ECO:0000256" key="9">
    <source>
        <dbReference type="NCBIfam" id="TIGR00212"/>
    </source>
</evidence>
<dbReference type="Gene3D" id="3.40.190.10">
    <property type="entry name" value="Periplasmic binding protein-like II"/>
    <property type="match status" value="2"/>
</dbReference>
<dbReference type="InterPro" id="IPR000860">
    <property type="entry name" value="HemC"/>
</dbReference>
<comment type="subunit">
    <text evidence="4">Monomer.</text>
</comment>
<organism evidence="12 13">
    <name type="scientific">Candidatus Phosphoribacter hodrii</name>
    <dbReference type="NCBI Taxonomy" id="2953743"/>
    <lineage>
        <taxon>Bacteria</taxon>
        <taxon>Bacillati</taxon>
        <taxon>Actinomycetota</taxon>
        <taxon>Actinomycetes</taxon>
        <taxon>Micrococcales</taxon>
        <taxon>Dermatophilaceae</taxon>
        <taxon>Candidatus Phosphoribacter</taxon>
    </lineage>
</organism>
<comment type="caution">
    <text evidence="12">The sequence shown here is derived from an EMBL/GenBank/DDBJ whole genome shotgun (WGS) entry which is preliminary data.</text>
</comment>
<dbReference type="PIRSF" id="PIRSF001438">
    <property type="entry name" value="4pyrrol_synth_OHMeBilane_synth"/>
    <property type="match status" value="1"/>
</dbReference>
<dbReference type="Pfam" id="PF01379">
    <property type="entry name" value="Porphobil_deam"/>
    <property type="match status" value="1"/>
</dbReference>
<evidence type="ECO:0000256" key="7">
    <source>
        <dbReference type="ARBA" id="ARBA00023244"/>
    </source>
</evidence>
<dbReference type="InterPro" id="IPR022417">
    <property type="entry name" value="Porphobilin_deaminase_N"/>
</dbReference>
<evidence type="ECO:0000259" key="10">
    <source>
        <dbReference type="Pfam" id="PF01379"/>
    </source>
</evidence>
<evidence type="ECO:0000256" key="2">
    <source>
        <dbReference type="ARBA" id="ARBA00002869"/>
    </source>
</evidence>
<proteinExistence type="inferred from homology"/>
<dbReference type="GO" id="GO:0004418">
    <property type="term" value="F:hydroxymethylbilane synthase activity"/>
    <property type="evidence" value="ECO:0007669"/>
    <property type="project" value="UniProtKB-UniRule"/>
</dbReference>
<dbReference type="InterPro" id="IPR036803">
    <property type="entry name" value="Porphobilinogen_deaminase_C_sf"/>
</dbReference>
<sequence length="295" mass="30813">MVRLGTRGSLLARTQSTQVAEALYAATGLRAELVIIRSEGDDHRIPLHAPSRPGIFVATLRDALLAGEVDLVVHSFKDLPSAPMPGLVIPAIPARRSPADVLVTATGGGLADLAVGARVGTSSPRRAAALLRVRPDLTIVPIRGNVDTRVAAVAAGTVDAVVLAQAGLERLGHLTDRMTPLPTRVMLPAPAQGALAVECRATDPLADHLAVLDDPRARLEVTAERAVLTGVEATCTTAIGALARWESGVLTLRAELTEDGTRSHTHAEHSRTLADEHDLDGAAALGAQVAEWLLL</sequence>
<dbReference type="EC" id="2.5.1.61" evidence="5 9"/>
<name>A0A934X2Y8_9MICO</name>
<comment type="function">
    <text evidence="2">Tetrapolymerization of the monopyrrole PBG into the hydroxymethylbilane pre-uroporphyrinogen in several discrete steps.</text>
</comment>
<evidence type="ECO:0000256" key="4">
    <source>
        <dbReference type="ARBA" id="ARBA00011245"/>
    </source>
</evidence>
<dbReference type="Pfam" id="PF03900">
    <property type="entry name" value="Porphobil_deamC"/>
    <property type="match status" value="1"/>
</dbReference>
<dbReference type="PANTHER" id="PTHR11557">
    <property type="entry name" value="PORPHOBILINOGEN DEAMINASE"/>
    <property type="match status" value="1"/>
</dbReference>
<dbReference type="PANTHER" id="PTHR11557:SF0">
    <property type="entry name" value="PORPHOBILINOGEN DEAMINASE"/>
    <property type="match status" value="1"/>
</dbReference>
<evidence type="ECO:0000259" key="11">
    <source>
        <dbReference type="Pfam" id="PF03900"/>
    </source>
</evidence>
<reference evidence="12 13" key="1">
    <citation type="submission" date="2020-10" db="EMBL/GenBank/DDBJ databases">
        <title>Connecting structure to function with the recovery of over 1000 high-quality activated sludge metagenome-assembled genomes encoding full-length rRNA genes using long-read sequencing.</title>
        <authorList>
            <person name="Singleton C.M."/>
            <person name="Petriglieri F."/>
            <person name="Kristensen J.M."/>
            <person name="Kirkegaard R.H."/>
            <person name="Michaelsen T.Y."/>
            <person name="Andersen M.H."/>
            <person name="Karst S.M."/>
            <person name="Dueholm M.S."/>
            <person name="Nielsen P.H."/>
            <person name="Albertsen M."/>
        </authorList>
    </citation>
    <scope>NUCLEOTIDE SEQUENCE [LARGE SCALE GENOMIC DNA]</scope>
    <source>
        <strain evidence="12">AalE_18-Q3-R2-46_BAT3C.188</strain>
    </source>
</reference>
<evidence type="ECO:0000256" key="6">
    <source>
        <dbReference type="ARBA" id="ARBA00022679"/>
    </source>
</evidence>
<dbReference type="AlphaFoldDB" id="A0A934X2Y8"/>
<dbReference type="InterPro" id="IPR022418">
    <property type="entry name" value="Porphobilinogen_deaminase_C"/>
</dbReference>
<feature type="domain" description="Porphobilinogen deaminase C-terminal" evidence="11">
    <location>
        <begin position="219"/>
        <end position="293"/>
    </location>
</feature>
<dbReference type="SUPFAM" id="SSF54782">
    <property type="entry name" value="Porphobilinogen deaminase (hydroxymethylbilane synthase), C-terminal domain"/>
    <property type="match status" value="1"/>
</dbReference>
<dbReference type="PRINTS" id="PR00151">
    <property type="entry name" value="PORPHBDMNASE"/>
</dbReference>
<comment type="catalytic activity">
    <reaction evidence="8">
        <text>4 porphobilinogen + H2O = hydroxymethylbilane + 4 NH4(+)</text>
        <dbReference type="Rhea" id="RHEA:13185"/>
        <dbReference type="ChEBI" id="CHEBI:15377"/>
        <dbReference type="ChEBI" id="CHEBI:28938"/>
        <dbReference type="ChEBI" id="CHEBI:57845"/>
        <dbReference type="ChEBI" id="CHEBI:58126"/>
        <dbReference type="EC" id="2.5.1.61"/>
    </reaction>
</comment>
<dbReference type="SUPFAM" id="SSF53850">
    <property type="entry name" value="Periplasmic binding protein-like II"/>
    <property type="match status" value="1"/>
</dbReference>
<dbReference type="Gene3D" id="3.30.160.40">
    <property type="entry name" value="Porphobilinogen deaminase, C-terminal domain"/>
    <property type="match status" value="1"/>
</dbReference>
<dbReference type="Proteomes" id="UP000718281">
    <property type="component" value="Unassembled WGS sequence"/>
</dbReference>
<evidence type="ECO:0000256" key="3">
    <source>
        <dbReference type="ARBA" id="ARBA00005638"/>
    </source>
</evidence>
<evidence type="ECO:0000256" key="8">
    <source>
        <dbReference type="ARBA" id="ARBA00048169"/>
    </source>
</evidence>
<keyword evidence="6 12" id="KW-0808">Transferase</keyword>
<dbReference type="NCBIfam" id="TIGR00212">
    <property type="entry name" value="hemC"/>
    <property type="match status" value="1"/>
</dbReference>
<dbReference type="EMBL" id="JADIXZ010000001">
    <property type="protein sequence ID" value="MBK6299757.1"/>
    <property type="molecule type" value="Genomic_DNA"/>
</dbReference>
<feature type="domain" description="Porphobilinogen deaminase N-terminal" evidence="10">
    <location>
        <begin position="2"/>
        <end position="204"/>
    </location>
</feature>
<evidence type="ECO:0000313" key="12">
    <source>
        <dbReference type="EMBL" id="MBK6299757.1"/>
    </source>
</evidence>
<protein>
    <recommendedName>
        <fullName evidence="5 9">Hydroxymethylbilane synthase</fullName>
        <ecNumber evidence="5 9">2.5.1.61</ecNumber>
    </recommendedName>
</protein>
<gene>
    <name evidence="12" type="primary">hemC</name>
    <name evidence="12" type="ORF">IPF40_01440</name>
</gene>
<keyword evidence="7" id="KW-0627">Porphyrin biosynthesis</keyword>
<evidence type="ECO:0000256" key="1">
    <source>
        <dbReference type="ARBA" id="ARBA00001916"/>
    </source>
</evidence>
<accession>A0A934X2Y8</accession>
<dbReference type="GO" id="GO:0005737">
    <property type="term" value="C:cytoplasm"/>
    <property type="evidence" value="ECO:0007669"/>
    <property type="project" value="UniProtKB-UniRule"/>
</dbReference>
<dbReference type="GO" id="GO:0006783">
    <property type="term" value="P:heme biosynthetic process"/>
    <property type="evidence" value="ECO:0007669"/>
    <property type="project" value="TreeGrafter"/>
</dbReference>
<comment type="cofactor">
    <cofactor evidence="1">
        <name>dipyrromethane</name>
        <dbReference type="ChEBI" id="CHEBI:60342"/>
    </cofactor>
</comment>
<comment type="similarity">
    <text evidence="3">Belongs to the HMBS family.</text>
</comment>